<dbReference type="InterPro" id="IPR010997">
    <property type="entry name" value="HRDC-like_sf"/>
</dbReference>
<dbReference type="InterPro" id="IPR002121">
    <property type="entry name" value="HRDC_dom"/>
</dbReference>
<evidence type="ECO:0000259" key="1">
    <source>
        <dbReference type="PROSITE" id="PS50967"/>
    </source>
</evidence>
<proteinExistence type="predicted"/>
<dbReference type="EMBL" id="JACXZA010000003">
    <property type="protein sequence ID" value="MBD3920079.1"/>
    <property type="molecule type" value="Genomic_DNA"/>
</dbReference>
<evidence type="ECO:0000313" key="3">
    <source>
        <dbReference type="Proteomes" id="UP000609346"/>
    </source>
</evidence>
<reference evidence="2 3" key="1">
    <citation type="submission" date="2020-09" db="EMBL/GenBank/DDBJ databases">
        <title>Paenibacillus sp. strain PR3 16S rRNA gene Genome sequencing and assembly.</title>
        <authorList>
            <person name="Kim J."/>
        </authorList>
    </citation>
    <scope>NUCLEOTIDE SEQUENCE [LARGE SCALE GENOMIC DNA]</scope>
    <source>
        <strain evidence="2 3">PR3</strain>
    </source>
</reference>
<dbReference type="InterPro" id="IPR044876">
    <property type="entry name" value="HRDC_dom_sf"/>
</dbReference>
<dbReference type="SUPFAM" id="SSF90250">
    <property type="entry name" value="Troponin coil-coiled subunits"/>
    <property type="match status" value="1"/>
</dbReference>
<comment type="caution">
    <text evidence="2">The sequence shown here is derived from an EMBL/GenBank/DDBJ whole genome shotgun (WGS) entry which is preliminary data.</text>
</comment>
<name>A0ABR8MVT4_9BACL</name>
<protein>
    <submittedName>
        <fullName evidence="2">HRDC domain-containing protein</fullName>
    </submittedName>
</protein>
<sequence length="328" mass="38197">MQVVFMNTFDRVDGDRTVMGAKVSICENEGQWLILWTEGSEEAATWYEGLSWEEMLAAFRHGVATKMGDGFQPIIDGMLDERKSSPSSIINMMQCYGELHADAALFEELREWRRKTAAQQRKSAYMIATNRVLNMISAFKPHTEHELAQIPGWGESKMKAHAEQVLAITVQHERETSFPLDWVVSMLDTKQYWQWSYRQKELKYKGQMERHQEKRLILDAISHGRTLSELQAELVMSRRNLLDRIEQLETEGYDMEPIVETELAEVSIEERQSVLAAFDEVGDKYLKPVMQHVYGTEGTPDKPLDMVYDRLRMLRLTYRRNKKQHEAV</sequence>
<gene>
    <name evidence="2" type="ORF">H8B09_15045</name>
</gene>
<feature type="domain" description="HRDC" evidence="1">
    <location>
        <begin position="99"/>
        <end position="179"/>
    </location>
</feature>
<keyword evidence="3" id="KW-1185">Reference proteome</keyword>
<dbReference type="Gene3D" id="1.10.150.80">
    <property type="entry name" value="HRDC domain"/>
    <property type="match status" value="1"/>
</dbReference>
<dbReference type="SMART" id="SM00341">
    <property type="entry name" value="HRDC"/>
    <property type="match status" value="1"/>
</dbReference>
<organism evidence="2 3">
    <name type="scientific">Paenibacillus terricola</name>
    <dbReference type="NCBI Taxonomy" id="2763503"/>
    <lineage>
        <taxon>Bacteria</taxon>
        <taxon>Bacillati</taxon>
        <taxon>Bacillota</taxon>
        <taxon>Bacilli</taxon>
        <taxon>Bacillales</taxon>
        <taxon>Paenibacillaceae</taxon>
        <taxon>Paenibacillus</taxon>
    </lineage>
</organism>
<dbReference type="Pfam" id="PF00570">
    <property type="entry name" value="HRDC"/>
    <property type="match status" value="1"/>
</dbReference>
<dbReference type="PROSITE" id="PS50967">
    <property type="entry name" value="HRDC"/>
    <property type="match status" value="1"/>
</dbReference>
<dbReference type="RefSeq" id="WP_191204331.1">
    <property type="nucleotide sequence ID" value="NZ_JACXZA010000003.1"/>
</dbReference>
<evidence type="ECO:0000313" key="2">
    <source>
        <dbReference type="EMBL" id="MBD3920079.1"/>
    </source>
</evidence>
<dbReference type="SUPFAM" id="SSF47819">
    <property type="entry name" value="HRDC-like"/>
    <property type="match status" value="1"/>
</dbReference>
<accession>A0ABR8MVT4</accession>
<dbReference type="Proteomes" id="UP000609346">
    <property type="component" value="Unassembled WGS sequence"/>
</dbReference>
<dbReference type="InterPro" id="IPR038077">
    <property type="entry name" value="Troponin_sf"/>
</dbReference>